<dbReference type="Gene3D" id="3.40.50.10330">
    <property type="entry name" value="Probable inorganic polyphosphate/atp-NAD kinase, domain 1"/>
    <property type="match status" value="1"/>
</dbReference>
<evidence type="ECO:0000313" key="10">
    <source>
        <dbReference type="Proteomes" id="UP000245884"/>
    </source>
</evidence>
<feature type="region of interest" description="Disordered" evidence="8">
    <location>
        <begin position="349"/>
        <end position="379"/>
    </location>
</feature>
<dbReference type="GO" id="GO:0019674">
    <property type="term" value="P:NAD+ metabolic process"/>
    <property type="evidence" value="ECO:0007669"/>
    <property type="project" value="InterPro"/>
</dbReference>
<sequence length="396" mass="42612">LADLPDKVKLKTGPAGRLSKILPARESHDITTRVGSSYGGNHSLQWIEEPRNLLVVTKRCDEEVNEKLRGLVSHVNQAYPSMNIVIEAHNASALQDQEYKNLVILPSTSTSSPTSASPLSSKIDLILTLGGDGTILHASSLFSHSPVPPVLSFSMGTLGFLLPWHIDSMKEALRDVLGGKVTLLLRMRLSLSTHEGDGSLVAAEGGKGGRPSCEVHLMNEVTLHRGSQPHMTTIDAYVDGEHLTRAISDGLIIASPTGSTAYSLSAGGSIVHPSVQSLLLTPICPRSLSFRPLVLPSDTTVQLRVSPQSRSPAEITVDGRTGMLKPGQYLQVSMSPYPIPCVNRSLPKERWENEGKGKKTAIPDIPTGSGGSGTTDRGEDDWVRDINRLLRFNASF</sequence>
<feature type="non-terminal residue" evidence="9">
    <location>
        <position position="1"/>
    </location>
</feature>
<keyword evidence="5" id="KW-0067">ATP-binding</keyword>
<dbReference type="EMBL" id="KZ819667">
    <property type="protein sequence ID" value="PWN27723.1"/>
    <property type="molecule type" value="Genomic_DNA"/>
</dbReference>
<dbReference type="GO" id="GO:0006741">
    <property type="term" value="P:NADP+ biosynthetic process"/>
    <property type="evidence" value="ECO:0007669"/>
    <property type="project" value="InterPro"/>
</dbReference>
<evidence type="ECO:0000256" key="6">
    <source>
        <dbReference type="ARBA" id="ARBA00022857"/>
    </source>
</evidence>
<comment type="similarity">
    <text evidence="1">Belongs to the NAD kinase family.</text>
</comment>
<dbReference type="OrthoDB" id="24581at2759"/>
<dbReference type="PANTHER" id="PTHR20275:SF26">
    <property type="entry name" value="NADH KINASE POS5, MITOCHONDRIAL"/>
    <property type="match status" value="1"/>
</dbReference>
<evidence type="ECO:0000256" key="4">
    <source>
        <dbReference type="ARBA" id="ARBA00022777"/>
    </source>
</evidence>
<dbReference type="PANTHER" id="PTHR20275">
    <property type="entry name" value="NAD KINASE"/>
    <property type="match status" value="1"/>
</dbReference>
<keyword evidence="6" id="KW-0521">NADP</keyword>
<evidence type="ECO:0000256" key="2">
    <source>
        <dbReference type="ARBA" id="ARBA00022679"/>
    </source>
</evidence>
<accession>A0A316UUY0</accession>
<gene>
    <name evidence="9" type="ORF">BDZ90DRAFT_211943</name>
</gene>
<dbReference type="Proteomes" id="UP000245884">
    <property type="component" value="Unassembled WGS sequence"/>
</dbReference>
<keyword evidence="3" id="KW-0547">Nucleotide-binding</keyword>
<evidence type="ECO:0000313" key="9">
    <source>
        <dbReference type="EMBL" id="PWN27723.1"/>
    </source>
</evidence>
<dbReference type="Gene3D" id="2.60.200.30">
    <property type="entry name" value="Probable inorganic polyphosphate/atp-NAD kinase, domain 2"/>
    <property type="match status" value="1"/>
</dbReference>
<dbReference type="InterPro" id="IPR017438">
    <property type="entry name" value="ATP-NAD_kinase_N"/>
</dbReference>
<dbReference type="InterPro" id="IPR002504">
    <property type="entry name" value="NADK"/>
</dbReference>
<dbReference type="GeneID" id="37025949"/>
<evidence type="ECO:0000256" key="1">
    <source>
        <dbReference type="ARBA" id="ARBA00010995"/>
    </source>
</evidence>
<dbReference type="Pfam" id="PF20143">
    <property type="entry name" value="NAD_kinase_C"/>
    <property type="match status" value="1"/>
</dbReference>
<evidence type="ECO:0000256" key="5">
    <source>
        <dbReference type="ARBA" id="ARBA00022840"/>
    </source>
</evidence>
<evidence type="ECO:0000256" key="7">
    <source>
        <dbReference type="ARBA" id="ARBA00023027"/>
    </source>
</evidence>
<dbReference type="AlphaFoldDB" id="A0A316UUY0"/>
<dbReference type="InterPro" id="IPR017437">
    <property type="entry name" value="ATP-NAD_kinase_PpnK-typ_C"/>
</dbReference>
<feature type="non-terminal residue" evidence="9">
    <location>
        <position position="396"/>
    </location>
</feature>
<dbReference type="FunFam" id="2.60.200.30:FF:000009">
    <property type="entry name" value="Poly(P)/ATP NAD kinase"/>
    <property type="match status" value="1"/>
</dbReference>
<reference evidence="9 10" key="1">
    <citation type="journal article" date="2018" name="Mol. Biol. Evol.">
        <title>Broad Genomic Sampling Reveals a Smut Pathogenic Ancestry of the Fungal Clade Ustilaginomycotina.</title>
        <authorList>
            <person name="Kijpornyongpan T."/>
            <person name="Mondo S.J."/>
            <person name="Barry K."/>
            <person name="Sandor L."/>
            <person name="Lee J."/>
            <person name="Lipzen A."/>
            <person name="Pangilinan J."/>
            <person name="LaButti K."/>
            <person name="Hainaut M."/>
            <person name="Henrissat B."/>
            <person name="Grigoriev I.V."/>
            <person name="Spatafora J.W."/>
            <person name="Aime M.C."/>
        </authorList>
    </citation>
    <scope>NUCLEOTIDE SEQUENCE [LARGE SCALE GENOMIC DNA]</scope>
    <source>
        <strain evidence="9 10">MCA 5214</strain>
    </source>
</reference>
<proteinExistence type="inferred from homology"/>
<organism evidence="9 10">
    <name type="scientific">Jaminaea rosea</name>
    <dbReference type="NCBI Taxonomy" id="1569628"/>
    <lineage>
        <taxon>Eukaryota</taxon>
        <taxon>Fungi</taxon>
        <taxon>Dikarya</taxon>
        <taxon>Basidiomycota</taxon>
        <taxon>Ustilaginomycotina</taxon>
        <taxon>Exobasidiomycetes</taxon>
        <taxon>Microstromatales</taxon>
        <taxon>Microstromatales incertae sedis</taxon>
        <taxon>Jaminaea</taxon>
    </lineage>
</organism>
<dbReference type="RefSeq" id="XP_025362335.1">
    <property type="nucleotide sequence ID" value="XM_025504126.1"/>
</dbReference>
<keyword evidence="7" id="KW-0520">NAD</keyword>
<keyword evidence="4 9" id="KW-0418">Kinase</keyword>
<dbReference type="GO" id="GO:0005524">
    <property type="term" value="F:ATP binding"/>
    <property type="evidence" value="ECO:0007669"/>
    <property type="project" value="UniProtKB-KW"/>
</dbReference>
<dbReference type="GO" id="GO:0003951">
    <property type="term" value="F:NAD+ kinase activity"/>
    <property type="evidence" value="ECO:0007669"/>
    <property type="project" value="InterPro"/>
</dbReference>
<dbReference type="STRING" id="1569628.A0A316UUY0"/>
<name>A0A316UUY0_9BASI</name>
<protein>
    <submittedName>
        <fullName evidence="9">ATP-NAD kinase</fullName>
    </submittedName>
</protein>
<evidence type="ECO:0000256" key="8">
    <source>
        <dbReference type="SAM" id="MobiDB-lite"/>
    </source>
</evidence>
<dbReference type="HAMAP" id="MF_00361">
    <property type="entry name" value="NAD_kinase"/>
    <property type="match status" value="1"/>
</dbReference>
<dbReference type="SUPFAM" id="SSF111331">
    <property type="entry name" value="NAD kinase/diacylglycerol kinase-like"/>
    <property type="match status" value="1"/>
</dbReference>
<evidence type="ECO:0000256" key="3">
    <source>
        <dbReference type="ARBA" id="ARBA00022741"/>
    </source>
</evidence>
<dbReference type="Pfam" id="PF01513">
    <property type="entry name" value="NAD_kinase"/>
    <property type="match status" value="1"/>
</dbReference>
<keyword evidence="10" id="KW-1185">Reference proteome</keyword>
<keyword evidence="2" id="KW-0808">Transferase</keyword>
<dbReference type="InterPro" id="IPR016064">
    <property type="entry name" value="NAD/diacylglycerol_kinase_sf"/>
</dbReference>